<dbReference type="Gene3D" id="3.30.420.10">
    <property type="entry name" value="Ribonuclease H-like superfamily/Ribonuclease H"/>
    <property type="match status" value="1"/>
</dbReference>
<evidence type="ECO:0000313" key="2">
    <source>
        <dbReference type="Proteomes" id="UP000078492"/>
    </source>
</evidence>
<dbReference type="GO" id="GO:0003676">
    <property type="term" value="F:nucleic acid binding"/>
    <property type="evidence" value="ECO:0007669"/>
    <property type="project" value="InterPro"/>
</dbReference>
<evidence type="ECO:0000313" key="1">
    <source>
        <dbReference type="EMBL" id="KYN11774.1"/>
    </source>
</evidence>
<dbReference type="PANTHER" id="PTHR47326:SF1">
    <property type="entry name" value="HTH PSQ-TYPE DOMAIN-CONTAINING PROTEIN"/>
    <property type="match status" value="1"/>
</dbReference>
<protein>
    <submittedName>
        <fullName evidence="1">Uncharacterized protein</fullName>
    </submittedName>
</protein>
<dbReference type="Proteomes" id="UP000078492">
    <property type="component" value="Unassembled WGS sequence"/>
</dbReference>
<reference evidence="1 2" key="1">
    <citation type="submission" date="2015-09" db="EMBL/GenBank/DDBJ databases">
        <title>Trachymyrmex cornetzi WGS genome.</title>
        <authorList>
            <person name="Nygaard S."/>
            <person name="Hu H."/>
            <person name="Boomsma J."/>
            <person name="Zhang G."/>
        </authorList>
    </citation>
    <scope>NUCLEOTIDE SEQUENCE [LARGE SCALE GENOMIC DNA]</scope>
    <source>
        <strain evidence="1">Tcor2-1</strain>
        <tissue evidence="1">Whole body</tissue>
    </source>
</reference>
<name>A0A151IVL2_9HYME</name>
<accession>A0A151IVL2</accession>
<keyword evidence="2" id="KW-1185">Reference proteome</keyword>
<dbReference type="AlphaFoldDB" id="A0A151IVL2"/>
<gene>
    <name evidence="1" type="ORF">ALC57_16052</name>
</gene>
<sequence length="168" mass="19775">RDDPTVLAVLGMIAINPRVSTRQIERELGIPKSTSHRILTTHNFHPYHITLTQQLTLNIYTFYNKDCRHCLKISIWIPRQRMFFQDGAPAHWSRRIRNHLDLTFPGRWIGRGGPVSWCPRSPDLSSLDIFLWGYLKNVAYSKTPTTRENMMERITLAYRSIPRNIPYR</sequence>
<dbReference type="STRING" id="471704.A0A151IVL2"/>
<organism evidence="1 2">
    <name type="scientific">Trachymyrmex cornetzi</name>
    <dbReference type="NCBI Taxonomy" id="471704"/>
    <lineage>
        <taxon>Eukaryota</taxon>
        <taxon>Metazoa</taxon>
        <taxon>Ecdysozoa</taxon>
        <taxon>Arthropoda</taxon>
        <taxon>Hexapoda</taxon>
        <taxon>Insecta</taxon>
        <taxon>Pterygota</taxon>
        <taxon>Neoptera</taxon>
        <taxon>Endopterygota</taxon>
        <taxon>Hymenoptera</taxon>
        <taxon>Apocrita</taxon>
        <taxon>Aculeata</taxon>
        <taxon>Formicoidea</taxon>
        <taxon>Formicidae</taxon>
        <taxon>Myrmicinae</taxon>
        <taxon>Trachymyrmex</taxon>
    </lineage>
</organism>
<dbReference type="PANTHER" id="PTHR47326">
    <property type="entry name" value="TRANSPOSABLE ELEMENT TC3 TRANSPOSASE-LIKE PROTEIN"/>
    <property type="match status" value="1"/>
</dbReference>
<dbReference type="EMBL" id="KQ980890">
    <property type="protein sequence ID" value="KYN11774.1"/>
    <property type="molecule type" value="Genomic_DNA"/>
</dbReference>
<dbReference type="InterPro" id="IPR036397">
    <property type="entry name" value="RNaseH_sf"/>
</dbReference>
<proteinExistence type="predicted"/>
<feature type="non-terminal residue" evidence="1">
    <location>
        <position position="1"/>
    </location>
</feature>